<comment type="caution">
    <text evidence="1">The sequence shown here is derived from an EMBL/GenBank/DDBJ whole genome shotgun (WGS) entry which is preliminary data.</text>
</comment>
<sequence>MWNQVFPPLASQSQSVFTRDWAPGPWGACLTAFSLPGNLGWALKSGWHSCHSSPFIPPLPPGYLIQTLKDPPGPRSHSSS</sequence>
<organism evidence="1 2">
    <name type="scientific">Dallia pectoralis</name>
    <name type="common">Alaska blackfish</name>
    <dbReference type="NCBI Taxonomy" id="75939"/>
    <lineage>
        <taxon>Eukaryota</taxon>
        <taxon>Metazoa</taxon>
        <taxon>Chordata</taxon>
        <taxon>Craniata</taxon>
        <taxon>Vertebrata</taxon>
        <taxon>Euteleostomi</taxon>
        <taxon>Actinopterygii</taxon>
        <taxon>Neopterygii</taxon>
        <taxon>Teleostei</taxon>
        <taxon>Protacanthopterygii</taxon>
        <taxon>Esociformes</taxon>
        <taxon>Umbridae</taxon>
        <taxon>Dallia</taxon>
    </lineage>
</organism>
<name>A0ACC2GZG6_DALPE</name>
<evidence type="ECO:0000313" key="2">
    <source>
        <dbReference type="Proteomes" id="UP001157502"/>
    </source>
</evidence>
<reference evidence="1" key="1">
    <citation type="submission" date="2021-05" db="EMBL/GenBank/DDBJ databases">
        <authorList>
            <person name="Pan Q."/>
            <person name="Jouanno E."/>
            <person name="Zahm M."/>
            <person name="Klopp C."/>
            <person name="Cabau C."/>
            <person name="Louis A."/>
            <person name="Berthelot C."/>
            <person name="Parey E."/>
            <person name="Roest Crollius H."/>
            <person name="Montfort J."/>
            <person name="Robinson-Rechavi M."/>
            <person name="Bouchez O."/>
            <person name="Lampietro C."/>
            <person name="Lopez Roques C."/>
            <person name="Donnadieu C."/>
            <person name="Postlethwait J."/>
            <person name="Bobe J."/>
            <person name="Dillon D."/>
            <person name="Chandos A."/>
            <person name="von Hippel F."/>
            <person name="Guiguen Y."/>
        </authorList>
    </citation>
    <scope>NUCLEOTIDE SEQUENCE</scope>
    <source>
        <strain evidence="1">YG-Jan2019</strain>
    </source>
</reference>
<dbReference type="Proteomes" id="UP001157502">
    <property type="component" value="Chromosome 7"/>
</dbReference>
<proteinExistence type="predicted"/>
<gene>
    <name evidence="1" type="ORF">DPEC_G00085290</name>
</gene>
<protein>
    <submittedName>
        <fullName evidence="1">Uncharacterized protein</fullName>
    </submittedName>
</protein>
<evidence type="ECO:0000313" key="1">
    <source>
        <dbReference type="EMBL" id="KAJ8009094.1"/>
    </source>
</evidence>
<dbReference type="EMBL" id="CM055734">
    <property type="protein sequence ID" value="KAJ8009094.1"/>
    <property type="molecule type" value="Genomic_DNA"/>
</dbReference>
<accession>A0ACC2GZG6</accession>
<keyword evidence="2" id="KW-1185">Reference proteome</keyword>